<feature type="coiled-coil region" evidence="1">
    <location>
        <begin position="229"/>
        <end position="256"/>
    </location>
</feature>
<keyword evidence="1" id="KW-0175">Coiled coil</keyword>
<dbReference type="KEGG" id="pmrn:116942216"/>
<dbReference type="RefSeq" id="XP_032809807.1">
    <property type="nucleotide sequence ID" value="XM_032953916.1"/>
</dbReference>
<feature type="compositionally biased region" description="Polar residues" evidence="2">
    <location>
        <begin position="456"/>
        <end position="465"/>
    </location>
</feature>
<dbReference type="Proteomes" id="UP001318040">
    <property type="component" value="Chromosome 13"/>
</dbReference>
<feature type="compositionally biased region" description="Polar residues" evidence="2">
    <location>
        <begin position="477"/>
        <end position="488"/>
    </location>
</feature>
<keyword evidence="3" id="KW-1185">Reference proteome</keyword>
<evidence type="ECO:0000313" key="3">
    <source>
        <dbReference type="Proteomes" id="UP001318040"/>
    </source>
</evidence>
<proteinExistence type="predicted"/>
<protein>
    <submittedName>
        <fullName evidence="4">Myocardial zonula adherens protein-like isoform X1</fullName>
    </submittedName>
</protein>
<feature type="compositionally biased region" description="Basic and acidic residues" evidence="2">
    <location>
        <begin position="444"/>
        <end position="455"/>
    </location>
</feature>
<organism evidence="3 4">
    <name type="scientific">Petromyzon marinus</name>
    <name type="common">Sea lamprey</name>
    <dbReference type="NCBI Taxonomy" id="7757"/>
    <lineage>
        <taxon>Eukaryota</taxon>
        <taxon>Metazoa</taxon>
        <taxon>Chordata</taxon>
        <taxon>Craniata</taxon>
        <taxon>Vertebrata</taxon>
        <taxon>Cyclostomata</taxon>
        <taxon>Hyperoartia</taxon>
        <taxon>Petromyzontiformes</taxon>
        <taxon>Petromyzontidae</taxon>
        <taxon>Petromyzon</taxon>
    </lineage>
</organism>
<dbReference type="GO" id="GO:0035556">
    <property type="term" value="P:intracellular signal transduction"/>
    <property type="evidence" value="ECO:0007669"/>
    <property type="project" value="TreeGrafter"/>
</dbReference>
<evidence type="ECO:0000256" key="1">
    <source>
        <dbReference type="SAM" id="Coils"/>
    </source>
</evidence>
<name>A0AAJ7T477_PETMA</name>
<accession>A0AAJ7T477</accession>
<evidence type="ECO:0000313" key="4">
    <source>
        <dbReference type="RefSeq" id="XP_032809807.1"/>
    </source>
</evidence>
<feature type="coiled-coil region" evidence="1">
    <location>
        <begin position="301"/>
        <end position="356"/>
    </location>
</feature>
<dbReference type="PANTHER" id="PTHR23171:SF3">
    <property type="entry name" value="COILED-COIL DOMAIN-CONTAINING PROTEIN 68"/>
    <property type="match status" value="1"/>
</dbReference>
<feature type="region of interest" description="Disordered" evidence="2">
    <location>
        <begin position="444"/>
        <end position="516"/>
    </location>
</feature>
<reference evidence="4" key="1">
    <citation type="submission" date="2025-08" db="UniProtKB">
        <authorList>
            <consortium name="RefSeq"/>
        </authorList>
    </citation>
    <scope>IDENTIFICATION</scope>
    <source>
        <tissue evidence="4">Sperm</tissue>
    </source>
</reference>
<dbReference type="Gene3D" id="1.20.5.170">
    <property type="match status" value="1"/>
</dbReference>
<dbReference type="AlphaFoldDB" id="A0AAJ7T477"/>
<sequence length="516" mass="58259">MPIFFLLFSRRRCSREVKRLSLYKKSAASAERELRSVECDRRDQLPLGSHAAAAAAASSSSSQLTTAACAAAPETAAGSSVGSSVGSSAGHGQQMRARLAVSPLRTETRTDHEVARHVMPRPLPVHVQPVLAVEPNARASLEQARGHVSHDCELMTQKITKLSHQLKVNQEHQRDLSSELSKKNSMMHEYLNINSTLQETTIDLQRALTDTTLGNCRLQEEVRSLSESNARGLRELQECEARLRTAQRRGQTLQLQVEACQAANESVIRETTRRLYGEYYAQLTQQESQHRTHVADFLARQMEYEARLQRADEAREDTERTLAESQRRSRELERLLSGLQDERELFLRRQEEVESELSLIQARPSGSQGEKKRCEQLEGEVACLHEKIRHLNGIIISQDRKIKGVLEKVERLQWELQQKDAMISNLQQKVATLEAENAALKRRLEEQSRAAKTSERSTPNLSIPSYQPHLPPALTRRQWSVESSSENGDSPLARLRKLRASRIQPGPGSKEAERND</sequence>
<evidence type="ECO:0000256" key="2">
    <source>
        <dbReference type="SAM" id="MobiDB-lite"/>
    </source>
</evidence>
<dbReference type="InterPro" id="IPR051375">
    <property type="entry name" value="Tuftelin_GRINL1A/MYZAP/CCD68"/>
</dbReference>
<dbReference type="PANTHER" id="PTHR23171">
    <property type="entry name" value="GDOWN1"/>
    <property type="match status" value="1"/>
</dbReference>
<gene>
    <name evidence="4" type="primary">LOC116942216</name>
</gene>